<organism evidence="1 2">
    <name type="scientific">Dissostichus mawsoni</name>
    <name type="common">Antarctic cod</name>
    <dbReference type="NCBI Taxonomy" id="36200"/>
    <lineage>
        <taxon>Eukaryota</taxon>
        <taxon>Metazoa</taxon>
        <taxon>Chordata</taxon>
        <taxon>Craniata</taxon>
        <taxon>Vertebrata</taxon>
        <taxon>Euteleostomi</taxon>
        <taxon>Actinopterygii</taxon>
        <taxon>Neopterygii</taxon>
        <taxon>Teleostei</taxon>
        <taxon>Neoteleostei</taxon>
        <taxon>Acanthomorphata</taxon>
        <taxon>Eupercaria</taxon>
        <taxon>Perciformes</taxon>
        <taxon>Notothenioidei</taxon>
        <taxon>Nototheniidae</taxon>
        <taxon>Dissostichus</taxon>
    </lineage>
</organism>
<comment type="caution">
    <text evidence="1">The sequence shown here is derived from an EMBL/GenBank/DDBJ whole genome shotgun (WGS) entry which is preliminary data.</text>
</comment>
<evidence type="ECO:0000313" key="2">
    <source>
        <dbReference type="Proteomes" id="UP000518266"/>
    </source>
</evidence>
<keyword evidence="2" id="KW-1185">Reference proteome</keyword>
<dbReference type="Proteomes" id="UP000518266">
    <property type="component" value="Unassembled WGS sequence"/>
</dbReference>
<dbReference type="AlphaFoldDB" id="A0A7J5Y144"/>
<name>A0A7J5Y144_DISMA</name>
<protein>
    <submittedName>
        <fullName evidence="1">Uncharacterized protein</fullName>
    </submittedName>
</protein>
<dbReference type="EMBL" id="JAAKFY010000018">
    <property type="protein sequence ID" value="KAF3843132.1"/>
    <property type="molecule type" value="Genomic_DNA"/>
</dbReference>
<sequence length="140" mass="15961">MLYGPHCFRKKAPPTVLTVSLNFLSVYLWSSEVFPTFMSPRRTSFTSGFFIFDTSGMVLLRSRCSEDTFLSFFPYRLTVEPHDQDTLCKAETQLQFSYFNGQLLLFGIASLLAFNAKIQTPITIRRVNISIQLLGLQVAL</sequence>
<accession>A0A7J5Y144</accession>
<reference evidence="1 2" key="1">
    <citation type="submission" date="2020-03" db="EMBL/GenBank/DDBJ databases">
        <title>Dissostichus mawsoni Genome sequencing and assembly.</title>
        <authorList>
            <person name="Park H."/>
        </authorList>
    </citation>
    <scope>NUCLEOTIDE SEQUENCE [LARGE SCALE GENOMIC DNA]</scope>
    <source>
        <strain evidence="1">DM0001</strain>
        <tissue evidence="1">Muscle</tissue>
    </source>
</reference>
<dbReference type="OrthoDB" id="10448318at2759"/>
<gene>
    <name evidence="1" type="ORF">F7725_001981</name>
</gene>
<evidence type="ECO:0000313" key="1">
    <source>
        <dbReference type="EMBL" id="KAF3843132.1"/>
    </source>
</evidence>
<proteinExistence type="predicted"/>